<evidence type="ECO:0000256" key="1">
    <source>
        <dbReference type="ARBA" id="ARBA00022801"/>
    </source>
</evidence>
<feature type="region of interest" description="Disordered" evidence="2">
    <location>
        <begin position="1"/>
        <end position="37"/>
    </location>
</feature>
<dbReference type="GO" id="GO:0016020">
    <property type="term" value="C:membrane"/>
    <property type="evidence" value="ECO:0007669"/>
    <property type="project" value="TreeGrafter"/>
</dbReference>
<dbReference type="GO" id="GO:0016787">
    <property type="term" value="F:hydrolase activity"/>
    <property type="evidence" value="ECO:0007669"/>
    <property type="project" value="UniProtKB-KW"/>
</dbReference>
<evidence type="ECO:0000259" key="3">
    <source>
        <dbReference type="Pfam" id="PF00561"/>
    </source>
</evidence>
<dbReference type="Proteomes" id="UP000431744">
    <property type="component" value="Unassembled WGS sequence"/>
</dbReference>
<dbReference type="InterPro" id="IPR050266">
    <property type="entry name" value="AB_hydrolase_sf"/>
</dbReference>
<dbReference type="PANTHER" id="PTHR43798:SF31">
    <property type="entry name" value="AB HYDROLASE SUPERFAMILY PROTEIN YCLE"/>
    <property type="match status" value="1"/>
</dbReference>
<dbReference type="Gene3D" id="3.40.50.1820">
    <property type="entry name" value="alpha/beta hydrolase"/>
    <property type="match status" value="1"/>
</dbReference>
<dbReference type="OrthoDB" id="63962at2"/>
<organism evidence="4 5">
    <name type="scientific">Pseudoclavibacter endophyticus</name>
    <dbReference type="NCBI Taxonomy" id="1778590"/>
    <lineage>
        <taxon>Bacteria</taxon>
        <taxon>Bacillati</taxon>
        <taxon>Actinomycetota</taxon>
        <taxon>Actinomycetes</taxon>
        <taxon>Micrococcales</taxon>
        <taxon>Microbacteriaceae</taxon>
        <taxon>Pseudoclavibacter</taxon>
    </lineage>
</organism>
<feature type="domain" description="AB hydrolase-1" evidence="3">
    <location>
        <begin position="58"/>
        <end position="171"/>
    </location>
</feature>
<dbReference type="SUPFAM" id="SSF53474">
    <property type="entry name" value="alpha/beta-Hydrolases"/>
    <property type="match status" value="1"/>
</dbReference>
<dbReference type="InterPro" id="IPR029058">
    <property type="entry name" value="AB_hydrolase_fold"/>
</dbReference>
<name>A0A6H9WL15_9MICO</name>
<keyword evidence="5" id="KW-1185">Reference proteome</keyword>
<feature type="compositionally biased region" description="Gly residues" evidence="2">
    <location>
        <begin position="18"/>
        <end position="29"/>
    </location>
</feature>
<gene>
    <name evidence="4" type="ORF">F8O04_04400</name>
</gene>
<reference evidence="4 5" key="1">
    <citation type="submission" date="2019-09" db="EMBL/GenBank/DDBJ databases">
        <title>Phylogeny of genus Pseudoclavibacter and closely related genus.</title>
        <authorList>
            <person name="Li Y."/>
        </authorList>
    </citation>
    <scope>NUCLEOTIDE SEQUENCE [LARGE SCALE GENOMIC DNA]</scope>
    <source>
        <strain evidence="4 5">EGI 60007</strain>
    </source>
</reference>
<dbReference type="Pfam" id="PF00561">
    <property type="entry name" value="Abhydrolase_1"/>
    <property type="match status" value="1"/>
</dbReference>
<accession>A0A6H9WL15</accession>
<dbReference type="RefSeq" id="WP_158028096.1">
    <property type="nucleotide sequence ID" value="NZ_BMHG01000001.1"/>
</dbReference>
<protein>
    <submittedName>
        <fullName evidence="4">Alpha/beta hydrolase</fullName>
    </submittedName>
</protein>
<dbReference type="PRINTS" id="PR00111">
    <property type="entry name" value="ABHYDROLASE"/>
</dbReference>
<dbReference type="EMBL" id="WBJY01000001">
    <property type="protein sequence ID" value="KAB1649506.1"/>
    <property type="molecule type" value="Genomic_DNA"/>
</dbReference>
<proteinExistence type="predicted"/>
<evidence type="ECO:0000313" key="5">
    <source>
        <dbReference type="Proteomes" id="UP000431744"/>
    </source>
</evidence>
<keyword evidence="1 4" id="KW-0378">Hydrolase</keyword>
<dbReference type="InterPro" id="IPR000073">
    <property type="entry name" value="AB_hydrolase_1"/>
</dbReference>
<dbReference type="AlphaFoldDB" id="A0A6H9WL15"/>
<evidence type="ECO:0000256" key="2">
    <source>
        <dbReference type="SAM" id="MobiDB-lite"/>
    </source>
</evidence>
<evidence type="ECO:0000313" key="4">
    <source>
        <dbReference type="EMBL" id="KAB1649506.1"/>
    </source>
</evidence>
<sequence>MTGREPHHARPFGNAAGSDGGLPSIGGGRPIRRPVRRTWPVDGGDLGGIEWEAEPGAPVVLAVHGVTANAAAWQLVADRLPQSRVLAPDLRGRGRSNRLPGPWHLARLADDLARVLDAAGVERAVLAGHSMGGFVGVRFAERHVGRLEALVLVDGGLPMPPASPRADGTLPPPHEVFGPAAERLNRTFASYEEHRRFWGEHPAFGPWWNAAIEAYADADLEAAPDGRFKPSTVPDAMVENALELDGRGGYAHALLGLRVPMAFIRSPQGLANEAPLYPPSYAEDWVTRIAGVANVEADATNHYTVLLAPHGADVTAAVIRGIVEIGAARERARSMHPATGRLRVVRAVDDLGSRGDSTR</sequence>
<dbReference type="PANTHER" id="PTHR43798">
    <property type="entry name" value="MONOACYLGLYCEROL LIPASE"/>
    <property type="match status" value="1"/>
</dbReference>
<comment type="caution">
    <text evidence="4">The sequence shown here is derived from an EMBL/GenBank/DDBJ whole genome shotgun (WGS) entry which is preliminary data.</text>
</comment>